<dbReference type="OrthoDB" id="428895at2759"/>
<dbReference type="InterPro" id="IPR002110">
    <property type="entry name" value="Ankyrin_rpt"/>
</dbReference>
<dbReference type="Gene3D" id="1.25.40.20">
    <property type="entry name" value="Ankyrin repeat-containing domain"/>
    <property type="match status" value="1"/>
</dbReference>
<dbReference type="EMBL" id="LK023315">
    <property type="protein sequence ID" value="CDS04519.1"/>
    <property type="molecule type" value="Genomic_DNA"/>
</dbReference>
<keyword evidence="1" id="KW-0040">ANK repeat</keyword>
<dbReference type="PROSITE" id="PS50297">
    <property type="entry name" value="ANK_REP_REGION"/>
    <property type="match status" value="1"/>
</dbReference>
<dbReference type="AlphaFoldDB" id="A0A077WB63"/>
<feature type="region of interest" description="Disordered" evidence="2">
    <location>
        <begin position="1025"/>
        <end position="1075"/>
    </location>
</feature>
<gene>
    <name evidence="3" type="ORF">LRAMOSA07186</name>
</gene>
<evidence type="ECO:0000313" key="3">
    <source>
        <dbReference type="EMBL" id="CDS04519.1"/>
    </source>
</evidence>
<dbReference type="SUPFAM" id="SSF48403">
    <property type="entry name" value="Ankyrin repeat"/>
    <property type="match status" value="1"/>
</dbReference>
<sequence>MAYKNNNTKNTKNAAAGGHGKCCNSDTKVWKTIQTVLKSNDIQAWAELVGDEHRVPQLAHVLLKNRLENDVRRMSPSQRHQLLQFNKDIRAESMQLFGVSVKDLNAVQVALFHGNEEIACQVVRFVSEHATANELRLFLNHTWGYRNTSLHLAAFFGMPTLVQLLLDLGADPLVINRKNMAPADCCAGNDACLSLLCPDVQQEDNDDFVKDDNVMDDLIPTAVTTSAPDVSNETPAMSDDDSDHSDDDEMIVDSEITVVSSANTFSKNMVSKDLFTEIEAWQPTKSSQVVTITCPGLYDSTKTNFIAGMTLSKEDLAEVVSWCTMESIKPAIWPIMDDGDGCKTALLQEMTLSDDDIAEVVSWHQVHDNNAPAITWPVMDDGNGYKTSLLQEMALSDDDIAEVVSWHQVQDNNAVIATWPVMEDDTKGYKTAFFADEELPSNDYVKSLQDVDFVPDLTKLFDLTERDIIFVPNLAKLFALPNQGIDFVPDLAKLFALPKQDTDFVPDLAKLFALPKQDIDFVPDLAKLFALPDDIGNITATTATTLTTVKTHVSTSLEPSDDLEESVLNLDLLFGAQDPCLSAASCKQSDDLLHDTLDPSTTFASTPTVVVTDHAKVPETKSNGMLILDCQESGDTSPTVNHSGKAEYHMASSNDQTRTLSGCITFKDPAVHHTLLACHQDTSQDQHIHLGANGTFTIIDYDNSLGALCGGTEFAKGSAISDLVTTTTANGDDGATQYADLDEHVSCVPYTDTKDTLELFNDYHQQCDVGDTASFNMHPRALVKQDDVKIPKDPDATDHVALGDAANNSDGSYDTSTVGKDSSDITDWPNHDGMVHATSRSKQPIVNKDPDASYQHATPPTSTSRNASSTSDTTDHGGCSSAIHAACFKVNLQQHHHQSTRWQDSSTLYTHFPTGMQQSSDTTTYDEHFTGDGDYCNMDRQDYKDSLIGFKWYNDPPSVLHGPTFSSCDTWRSIDHDDSHFLKHSGENSRPMKHPIHPAWVSKPDLVDSIRNDCLAPDDGSWYAFSGASPPGNKEPSLEPPNGTTKSLQPLLDPGSDTSFKNRYDSGGGGGDSQKSPYWMHDPYLMLNVARILSEQLVQVVNHQLAMIQSSAIQCASSDSFSMSAVRGQAIAVS</sequence>
<feature type="compositionally biased region" description="Polar residues" evidence="2">
    <location>
        <begin position="806"/>
        <end position="820"/>
    </location>
</feature>
<evidence type="ECO:0000256" key="2">
    <source>
        <dbReference type="SAM" id="MobiDB-lite"/>
    </source>
</evidence>
<evidence type="ECO:0000256" key="1">
    <source>
        <dbReference type="PROSITE-ProRule" id="PRU00023"/>
    </source>
</evidence>
<reference evidence="3" key="1">
    <citation type="journal article" date="2014" name="Genome Announc.">
        <title>De novo whole-genome sequence and genome annotation of Lichtheimia ramosa.</title>
        <authorList>
            <person name="Linde J."/>
            <person name="Schwartze V."/>
            <person name="Binder U."/>
            <person name="Lass-Florl C."/>
            <person name="Voigt K."/>
            <person name="Horn F."/>
        </authorList>
    </citation>
    <scope>NUCLEOTIDE SEQUENCE</scope>
    <source>
        <strain evidence="3">JMRC FSU:6197</strain>
    </source>
</reference>
<organism evidence="3">
    <name type="scientific">Lichtheimia ramosa</name>
    <dbReference type="NCBI Taxonomy" id="688394"/>
    <lineage>
        <taxon>Eukaryota</taxon>
        <taxon>Fungi</taxon>
        <taxon>Fungi incertae sedis</taxon>
        <taxon>Mucoromycota</taxon>
        <taxon>Mucoromycotina</taxon>
        <taxon>Mucoromycetes</taxon>
        <taxon>Mucorales</taxon>
        <taxon>Lichtheimiaceae</taxon>
        <taxon>Lichtheimia</taxon>
    </lineage>
</organism>
<feature type="repeat" description="ANK" evidence="1">
    <location>
        <begin position="145"/>
        <end position="177"/>
    </location>
</feature>
<feature type="region of interest" description="Disordered" evidence="2">
    <location>
        <begin position="785"/>
        <end position="876"/>
    </location>
</feature>
<dbReference type="PROSITE" id="PS50088">
    <property type="entry name" value="ANK_REPEAT"/>
    <property type="match status" value="1"/>
</dbReference>
<feature type="compositionally biased region" description="Polar residues" evidence="2">
    <location>
        <begin position="855"/>
        <end position="872"/>
    </location>
</feature>
<feature type="region of interest" description="Disordered" evidence="2">
    <location>
        <begin position="223"/>
        <end position="246"/>
    </location>
</feature>
<accession>A0A077WB63</accession>
<dbReference type="InterPro" id="IPR036770">
    <property type="entry name" value="Ankyrin_rpt-contain_sf"/>
</dbReference>
<feature type="compositionally biased region" description="Basic and acidic residues" evidence="2">
    <location>
        <begin position="785"/>
        <end position="798"/>
    </location>
</feature>
<proteinExistence type="predicted"/>
<feature type="compositionally biased region" description="Polar residues" evidence="2">
    <location>
        <begin position="223"/>
        <end position="235"/>
    </location>
</feature>
<protein>
    <submittedName>
        <fullName evidence="3">Uncharacterized protein</fullName>
    </submittedName>
</protein>
<name>A0A077WB63_9FUNG</name>